<gene>
    <name evidence="2" type="ORF">DSCA_31820</name>
</gene>
<protein>
    <submittedName>
        <fullName evidence="2">Uncharacterized protein</fullName>
    </submittedName>
</protein>
<evidence type="ECO:0000256" key="1">
    <source>
        <dbReference type="SAM" id="MobiDB-lite"/>
    </source>
</evidence>
<sequence length="143" mass="16164">MRRFKINGFKMISRLDRDVGILIDNCLGFLYSIDLRHDMRREIGRIEAALYDMVYLGRTPAGCEFKENLFRTRILPLMKRLAPAGYYFGIDPDHAGLLGYWQPPLDETDGQSHDPLGAVGDRPTETAVSSAADGSEFHSRQIS</sequence>
<dbReference type="RefSeq" id="WP_155317314.1">
    <property type="nucleotide sequence ID" value="NZ_AP021874.1"/>
</dbReference>
<keyword evidence="3" id="KW-1185">Reference proteome</keyword>
<dbReference type="EMBL" id="AP021874">
    <property type="protein sequence ID" value="BBO69252.1"/>
    <property type="molecule type" value="Genomic_DNA"/>
</dbReference>
<organism evidence="2 3">
    <name type="scientific">Desulfosarcina alkanivorans</name>
    <dbReference type="NCBI Taxonomy" id="571177"/>
    <lineage>
        <taxon>Bacteria</taxon>
        <taxon>Pseudomonadati</taxon>
        <taxon>Thermodesulfobacteriota</taxon>
        <taxon>Desulfobacteria</taxon>
        <taxon>Desulfobacterales</taxon>
        <taxon>Desulfosarcinaceae</taxon>
        <taxon>Desulfosarcina</taxon>
    </lineage>
</organism>
<dbReference type="KEGG" id="dalk:DSCA_31820"/>
<accession>A0A5K7YHW0</accession>
<dbReference type="OrthoDB" id="5421523at2"/>
<reference evidence="2 3" key="1">
    <citation type="submission" date="2019-11" db="EMBL/GenBank/DDBJ databases">
        <title>Comparative genomics of hydrocarbon-degrading Desulfosarcina strains.</title>
        <authorList>
            <person name="Watanabe M."/>
            <person name="Kojima H."/>
            <person name="Fukui M."/>
        </authorList>
    </citation>
    <scope>NUCLEOTIDE SEQUENCE [LARGE SCALE GENOMIC DNA]</scope>
    <source>
        <strain evidence="2 3">PL12</strain>
    </source>
</reference>
<proteinExistence type="predicted"/>
<dbReference type="AlphaFoldDB" id="A0A5K7YHW0"/>
<feature type="region of interest" description="Disordered" evidence="1">
    <location>
        <begin position="105"/>
        <end position="143"/>
    </location>
</feature>
<name>A0A5K7YHW0_9BACT</name>
<evidence type="ECO:0000313" key="2">
    <source>
        <dbReference type="EMBL" id="BBO69252.1"/>
    </source>
</evidence>
<evidence type="ECO:0000313" key="3">
    <source>
        <dbReference type="Proteomes" id="UP000427906"/>
    </source>
</evidence>
<dbReference type="Proteomes" id="UP000427906">
    <property type="component" value="Chromosome"/>
</dbReference>